<keyword evidence="2" id="KW-1185">Reference proteome</keyword>
<proteinExistence type="predicted"/>
<protein>
    <submittedName>
        <fullName evidence="1">Uncharacterized protein</fullName>
    </submittedName>
</protein>
<reference evidence="1 2" key="1">
    <citation type="submission" date="2011-11" db="EMBL/GenBank/DDBJ databases">
        <title>The Genome Sequence of Fusarium oxysporum PHW815.</title>
        <authorList>
            <consortium name="The Broad Institute Genome Sequencing Platform"/>
            <person name="Ma L.-J."/>
            <person name="Gale L.R."/>
            <person name="Schwartz D.C."/>
            <person name="Zhou S."/>
            <person name="Corby-Kistler H."/>
            <person name="Young S.K."/>
            <person name="Zeng Q."/>
            <person name="Gargeya S."/>
            <person name="Fitzgerald M."/>
            <person name="Haas B."/>
            <person name="Abouelleil A."/>
            <person name="Alvarado L."/>
            <person name="Arachchi H.M."/>
            <person name="Berlin A."/>
            <person name="Brown A."/>
            <person name="Chapman S.B."/>
            <person name="Chen Z."/>
            <person name="Dunbar C."/>
            <person name="Freedman E."/>
            <person name="Gearin G."/>
            <person name="Goldberg J."/>
            <person name="Griggs A."/>
            <person name="Gujja S."/>
            <person name="Heiman D."/>
            <person name="Howarth C."/>
            <person name="Larson L."/>
            <person name="Lui A."/>
            <person name="MacDonald P.J.P."/>
            <person name="Montmayeur A."/>
            <person name="Murphy C."/>
            <person name="Neiman D."/>
            <person name="Pearson M."/>
            <person name="Priest M."/>
            <person name="Roberts A."/>
            <person name="Saif S."/>
            <person name="Shea T."/>
            <person name="Shenoy N."/>
            <person name="Sisk P."/>
            <person name="Stolte C."/>
            <person name="Sykes S."/>
            <person name="Wortman J."/>
            <person name="Nusbaum C."/>
            <person name="Birren B."/>
        </authorList>
    </citation>
    <scope>NUCLEOTIDE SEQUENCE [LARGE SCALE GENOMIC DNA]</scope>
    <source>
        <strain evidence="1 2">54005</strain>
    </source>
</reference>
<accession>X0B9U2</accession>
<dbReference type="EMBL" id="KI980058">
    <property type="protein sequence ID" value="EXK75593.1"/>
    <property type="molecule type" value="Genomic_DNA"/>
</dbReference>
<dbReference type="Proteomes" id="UP000030663">
    <property type="component" value="Unassembled WGS sequence"/>
</dbReference>
<sequence length="40" mass="4531">MRHITVCSKIYRLNIGVARFVSCSFSSTPSGLSHYQRLSK</sequence>
<dbReference type="AlphaFoldDB" id="X0B9U2"/>
<evidence type="ECO:0000313" key="2">
    <source>
        <dbReference type="Proteomes" id="UP000030663"/>
    </source>
</evidence>
<organism evidence="1 2">
    <name type="scientific">Fusarium oxysporum f. sp. raphani 54005</name>
    <dbReference type="NCBI Taxonomy" id="1089458"/>
    <lineage>
        <taxon>Eukaryota</taxon>
        <taxon>Fungi</taxon>
        <taxon>Dikarya</taxon>
        <taxon>Ascomycota</taxon>
        <taxon>Pezizomycotina</taxon>
        <taxon>Sordariomycetes</taxon>
        <taxon>Hypocreomycetidae</taxon>
        <taxon>Hypocreales</taxon>
        <taxon>Nectriaceae</taxon>
        <taxon>Fusarium</taxon>
        <taxon>Fusarium oxysporum species complex</taxon>
    </lineage>
</organism>
<evidence type="ECO:0000313" key="1">
    <source>
        <dbReference type="EMBL" id="EXK75593.1"/>
    </source>
</evidence>
<name>X0B9U2_FUSOX</name>
<gene>
    <name evidence="1" type="ORF">FOQG_19640</name>
</gene>
<dbReference type="HOGENOM" id="CLU_3299464_0_0_1"/>